<dbReference type="EMBL" id="SGWX01000001">
    <property type="protein sequence ID" value="RZS61696.1"/>
    <property type="molecule type" value="Genomic_DNA"/>
</dbReference>
<dbReference type="Pfam" id="PF01510">
    <property type="entry name" value="Amidase_2"/>
    <property type="match status" value="1"/>
</dbReference>
<name>A0A4Q7M1I1_9MICO</name>
<organism evidence="2 3">
    <name type="scientific">Xylanimonas ulmi</name>
    <dbReference type="NCBI Taxonomy" id="228973"/>
    <lineage>
        <taxon>Bacteria</taxon>
        <taxon>Bacillati</taxon>
        <taxon>Actinomycetota</taxon>
        <taxon>Actinomycetes</taxon>
        <taxon>Micrococcales</taxon>
        <taxon>Promicromonosporaceae</taxon>
        <taxon>Xylanimonas</taxon>
    </lineage>
</organism>
<dbReference type="Gene3D" id="3.40.80.10">
    <property type="entry name" value="Peptidoglycan recognition protein-like"/>
    <property type="match status" value="1"/>
</dbReference>
<accession>A0A4Q7M1I1</accession>
<dbReference type="InterPro" id="IPR036505">
    <property type="entry name" value="Amidase/PGRP_sf"/>
</dbReference>
<evidence type="ECO:0000313" key="2">
    <source>
        <dbReference type="EMBL" id="RZS61696.1"/>
    </source>
</evidence>
<dbReference type="SUPFAM" id="SSF55846">
    <property type="entry name" value="N-acetylmuramoyl-L-alanine amidase-like"/>
    <property type="match status" value="1"/>
</dbReference>
<dbReference type="GO" id="GO:0009253">
    <property type="term" value="P:peptidoglycan catabolic process"/>
    <property type="evidence" value="ECO:0007669"/>
    <property type="project" value="InterPro"/>
</dbReference>
<protein>
    <submittedName>
        <fullName evidence="2">N-acetylmuramoyl-L-alanine amidase</fullName>
    </submittedName>
</protein>
<reference evidence="2 3" key="1">
    <citation type="submission" date="2019-02" db="EMBL/GenBank/DDBJ databases">
        <title>Sequencing the genomes of 1000 actinobacteria strains.</title>
        <authorList>
            <person name="Klenk H.-P."/>
        </authorList>
    </citation>
    <scope>NUCLEOTIDE SEQUENCE [LARGE SCALE GENOMIC DNA]</scope>
    <source>
        <strain evidence="2 3">DSM 16932</strain>
    </source>
</reference>
<sequence length="316" mass="33078">MTYSPLTTETMPPTGLTLINGKRVHKWSSRPAGTKIRGLNVHHHADTGTGGIDRLVKSSAKASANYIIRTSGALIGSVPEEYRAWTTSSAAADNDKITVEIQNSTGAPEWRISDAAWTTLVRLYADLAERHGFAPTRANVKGHQEYGVATACPGPYLLPRLGQVAAEAAALGGAAPVDKPAAPAPAKPAPAPAAPTGLTADGFWGAATTRRGQAVLGTPEDGVVTNQTSAWRPGNPGLTSGWDWTGKPGDGGSQFIAAHQRLLAQRGHYKGAIDGKAGPQYFRALQADLDTPADGVVSSPSRMVIALQQRLNEGRI</sequence>
<evidence type="ECO:0000259" key="1">
    <source>
        <dbReference type="SMART" id="SM00644"/>
    </source>
</evidence>
<dbReference type="RefSeq" id="WP_130414597.1">
    <property type="nucleotide sequence ID" value="NZ_SGWX01000001.1"/>
</dbReference>
<feature type="domain" description="N-acetylmuramoyl-L-alanine amidase" evidence="1">
    <location>
        <begin position="27"/>
        <end position="154"/>
    </location>
</feature>
<dbReference type="GO" id="GO:0008745">
    <property type="term" value="F:N-acetylmuramoyl-L-alanine amidase activity"/>
    <property type="evidence" value="ECO:0007669"/>
    <property type="project" value="InterPro"/>
</dbReference>
<dbReference type="CDD" id="cd06583">
    <property type="entry name" value="PGRP"/>
    <property type="match status" value="1"/>
</dbReference>
<dbReference type="AlphaFoldDB" id="A0A4Q7M1I1"/>
<dbReference type="InterPro" id="IPR002502">
    <property type="entry name" value="Amidase_domain"/>
</dbReference>
<dbReference type="OrthoDB" id="5056238at2"/>
<proteinExistence type="predicted"/>
<dbReference type="Proteomes" id="UP000293852">
    <property type="component" value="Unassembled WGS sequence"/>
</dbReference>
<comment type="caution">
    <text evidence="2">The sequence shown here is derived from an EMBL/GenBank/DDBJ whole genome shotgun (WGS) entry which is preliminary data.</text>
</comment>
<evidence type="ECO:0000313" key="3">
    <source>
        <dbReference type="Proteomes" id="UP000293852"/>
    </source>
</evidence>
<dbReference type="SMART" id="SM00644">
    <property type="entry name" value="Ami_2"/>
    <property type="match status" value="1"/>
</dbReference>
<keyword evidence="3" id="KW-1185">Reference proteome</keyword>
<gene>
    <name evidence="2" type="ORF">EV386_2006</name>
</gene>